<keyword evidence="2" id="KW-1185">Reference proteome</keyword>
<evidence type="ECO:0000313" key="1">
    <source>
        <dbReference type="EMBL" id="KAI8442103.1"/>
    </source>
</evidence>
<dbReference type="Proteomes" id="UP001064048">
    <property type="component" value="Chromosome 9"/>
</dbReference>
<proteinExistence type="predicted"/>
<organism evidence="1 2">
    <name type="scientific">Choristoneura fumiferana</name>
    <name type="common">Spruce budworm moth</name>
    <name type="synonym">Archips fumiferana</name>
    <dbReference type="NCBI Taxonomy" id="7141"/>
    <lineage>
        <taxon>Eukaryota</taxon>
        <taxon>Metazoa</taxon>
        <taxon>Ecdysozoa</taxon>
        <taxon>Arthropoda</taxon>
        <taxon>Hexapoda</taxon>
        <taxon>Insecta</taxon>
        <taxon>Pterygota</taxon>
        <taxon>Neoptera</taxon>
        <taxon>Endopterygota</taxon>
        <taxon>Lepidoptera</taxon>
        <taxon>Glossata</taxon>
        <taxon>Ditrysia</taxon>
        <taxon>Tortricoidea</taxon>
        <taxon>Tortricidae</taxon>
        <taxon>Tortricinae</taxon>
        <taxon>Choristoneura</taxon>
    </lineage>
</organism>
<protein>
    <submittedName>
        <fullName evidence="1">Uncharacterized protein</fullName>
    </submittedName>
</protein>
<evidence type="ECO:0000313" key="2">
    <source>
        <dbReference type="Proteomes" id="UP001064048"/>
    </source>
</evidence>
<sequence length="210" mass="24814">MDQLPLNPVLKFNPNQLYEVRKLFGLEDKDKLKQAIDQFEDWIKKQNHFDVTDFDRGFLERLIIFSKGSLERAKQRLDKMCTFRKLYFVAEGLALKVFAIHILNAPSIGQQILNFFKKFMKPKLLDRLVLHSNLEELHKALPKECLPRDYGGEDYSMEELKDMYQKEFRTEKTKQYLLKGCKEISDEKKRPGANNNEEFLAGTFKKLDLD</sequence>
<reference evidence="1 2" key="1">
    <citation type="journal article" date="2022" name="Genome Biol. Evol.">
        <title>The Spruce Budworm Genome: Reconstructing the Evolutionary History of Antifreeze Proteins.</title>
        <authorList>
            <person name="Beliveau C."/>
            <person name="Gagne P."/>
            <person name="Picq S."/>
            <person name="Vernygora O."/>
            <person name="Keeling C.I."/>
            <person name="Pinkney K."/>
            <person name="Doucet D."/>
            <person name="Wen F."/>
            <person name="Johnston J.S."/>
            <person name="Maaroufi H."/>
            <person name="Boyle B."/>
            <person name="Laroche J."/>
            <person name="Dewar K."/>
            <person name="Juretic N."/>
            <person name="Blackburn G."/>
            <person name="Nisole A."/>
            <person name="Brunet B."/>
            <person name="Brandao M."/>
            <person name="Lumley L."/>
            <person name="Duan J."/>
            <person name="Quan G."/>
            <person name="Lucarotti C.J."/>
            <person name="Roe A.D."/>
            <person name="Sperling F.A.H."/>
            <person name="Levesque R.C."/>
            <person name="Cusson M."/>
        </authorList>
    </citation>
    <scope>NUCLEOTIDE SEQUENCE [LARGE SCALE GENOMIC DNA]</scope>
    <source>
        <strain evidence="1">Glfc:IPQL:Cfum</strain>
    </source>
</reference>
<dbReference type="EMBL" id="CM046109">
    <property type="protein sequence ID" value="KAI8442103.1"/>
    <property type="molecule type" value="Genomic_DNA"/>
</dbReference>
<comment type="caution">
    <text evidence="1">The sequence shown here is derived from an EMBL/GenBank/DDBJ whole genome shotgun (WGS) entry which is preliminary data.</text>
</comment>
<name>A0ACC0L0G1_CHOFU</name>
<accession>A0ACC0L0G1</accession>
<gene>
    <name evidence="1" type="ORF">MSG28_005732</name>
</gene>